<gene>
    <name evidence="1" type="ORF">BK724_26100</name>
</gene>
<protein>
    <submittedName>
        <fullName evidence="1">Uncharacterized protein</fullName>
    </submittedName>
</protein>
<evidence type="ECO:0000313" key="1">
    <source>
        <dbReference type="EMBL" id="OTX42264.1"/>
    </source>
</evidence>
<sequence length="70" mass="8501">MKKKKPLKNIYKKTLAIELIQLGHDLNHTMRNRSNEKYQIYVFVETPELIRDMMEINKRNDETYAKLFKS</sequence>
<reference evidence="1 2" key="1">
    <citation type="submission" date="2016-10" db="EMBL/GenBank/DDBJ databases">
        <title>Comparative genomics of Bacillus thuringiensis reveals a path to pathogens against multiple invertebrate hosts.</title>
        <authorList>
            <person name="Zheng J."/>
            <person name="Gao Q."/>
            <person name="Liu H."/>
            <person name="Peng D."/>
            <person name="Ruan L."/>
            <person name="Sun M."/>
        </authorList>
    </citation>
    <scope>NUCLEOTIDE SEQUENCE [LARGE SCALE GENOMIC DNA]</scope>
    <source>
        <strain evidence="1">BGSC 4BB1</strain>
    </source>
</reference>
<dbReference type="EMBL" id="NFCY01000031">
    <property type="protein sequence ID" value="OTX42264.1"/>
    <property type="molecule type" value="Genomic_DNA"/>
</dbReference>
<dbReference type="Proteomes" id="UP000194733">
    <property type="component" value="Unassembled WGS sequence"/>
</dbReference>
<evidence type="ECO:0000313" key="2">
    <source>
        <dbReference type="Proteomes" id="UP000194733"/>
    </source>
</evidence>
<name>A0A9Q5SF53_BACTU</name>
<comment type="caution">
    <text evidence="1">The sequence shown here is derived from an EMBL/GenBank/DDBJ whole genome shotgun (WGS) entry which is preliminary data.</text>
</comment>
<accession>A0A9Q5SF53</accession>
<proteinExistence type="predicted"/>
<dbReference type="AlphaFoldDB" id="A0A9Q5SF53"/>
<organism evidence="1 2">
    <name type="scientific">Bacillus thuringiensis serovar sooncheon</name>
    <dbReference type="NCBI Taxonomy" id="180891"/>
    <lineage>
        <taxon>Bacteria</taxon>
        <taxon>Bacillati</taxon>
        <taxon>Bacillota</taxon>
        <taxon>Bacilli</taxon>
        <taxon>Bacillales</taxon>
        <taxon>Bacillaceae</taxon>
        <taxon>Bacillus</taxon>
        <taxon>Bacillus cereus group</taxon>
    </lineage>
</organism>
<dbReference type="RefSeq" id="WP_087957255.1">
    <property type="nucleotide sequence ID" value="NZ_NFCY01000031.1"/>
</dbReference>